<keyword evidence="1" id="KW-0472">Membrane</keyword>
<evidence type="ECO:0000256" key="1">
    <source>
        <dbReference type="SAM" id="Phobius"/>
    </source>
</evidence>
<accession>A0A1W6U090</accession>
<reference evidence="2" key="1">
    <citation type="submission" date="2016-10" db="EMBL/GenBank/DDBJ databases">
        <title>The High Quality Genome of Vibrio alginolyticus K01M1.</title>
        <authorList>
            <person name="Wendling C."/>
            <person name="Chibani C.M."/>
            <person name="Hertel R."/>
            <person name="Sproer C."/>
            <person name="Bunk B."/>
            <person name="Overmann J."/>
            <person name="Roth O."/>
            <person name="Liesegang H."/>
        </authorList>
    </citation>
    <scope>NUCLEOTIDE SEQUENCE</scope>
    <source>
        <strain evidence="2">K05K4</strain>
    </source>
</reference>
<proteinExistence type="predicted"/>
<feature type="transmembrane region" description="Helical" evidence="1">
    <location>
        <begin position="12"/>
        <end position="38"/>
    </location>
</feature>
<sequence length="89" mass="10153">MAAFLSTLSNPYTIYVILTLNVAKINIINSVTLVHILICCESYFPTHCYNENDSHLTLILTVSHIKSRVLYWIKTDFPLTYPMKGVETS</sequence>
<organism evidence="2">
    <name type="scientific">Vibrio alginolyticus</name>
    <dbReference type="NCBI Taxonomy" id="663"/>
    <lineage>
        <taxon>Bacteria</taxon>
        <taxon>Pseudomonadati</taxon>
        <taxon>Pseudomonadota</taxon>
        <taxon>Gammaproteobacteria</taxon>
        <taxon>Vibrionales</taxon>
        <taxon>Vibrionaceae</taxon>
        <taxon>Vibrio</taxon>
    </lineage>
</organism>
<dbReference type="AlphaFoldDB" id="A0A1W6U090"/>
<name>A0A1W6U090_VIBAL</name>
<evidence type="ECO:0000313" key="2">
    <source>
        <dbReference type="EMBL" id="ARP21217.1"/>
    </source>
</evidence>
<keyword evidence="1" id="KW-0812">Transmembrane</keyword>
<keyword evidence="1" id="KW-1133">Transmembrane helix</keyword>
<dbReference type="EMBL" id="CP017903">
    <property type="protein sequence ID" value="ARP21217.1"/>
    <property type="molecule type" value="Genomic_DNA"/>
</dbReference>
<gene>
    <name evidence="2" type="ORF">K05K4_45000</name>
</gene>
<protein>
    <submittedName>
        <fullName evidence="2">Uncharacterized protein</fullName>
    </submittedName>
</protein>